<dbReference type="InterPro" id="IPR050312">
    <property type="entry name" value="IolE/XylAMocC-like"/>
</dbReference>
<dbReference type="PANTHER" id="PTHR12110:SF38">
    <property type="entry name" value="DIOXYGENASE, PUTATIVE (AFU_ORTHOLOGUE AFUA_6G00240)-RELATED"/>
    <property type="match status" value="1"/>
</dbReference>
<feature type="domain" description="Xylose isomerase-like TIM barrel" evidence="1">
    <location>
        <begin position="26"/>
        <end position="316"/>
    </location>
</feature>
<sequence length="331" mass="37391">MLQNKLAIAVLSLGQHQSHTLDHKIRVAAEAGYAGVEIVYSNLQAYSRVHNLSMLEGAEQIFNLCESLNLEIISLAPFENFEGGHAPLSQRLQTGEHWIEIARQLRAPYLQVPANYNPDAIGTKEVVVSELQQLADIGSAKQPVVSIAFEFMSWSTHCSTWESALHYVKAVNRSNFGLCLDTFHIGTKIWGDNSVPGGKFSDANKALSESLRRFTRECPLDKIFFVQLSDAERFDPPFSKDHPWYVEGEAPEFTWSKHARPFPFEHSLGAYLPITEMVKAWVVDTGYTGWVSLEIFDRRMRDKDHRPEIAAARGMESWKTLQKRLEGASKI</sequence>
<dbReference type="InterPro" id="IPR013022">
    <property type="entry name" value="Xyl_isomerase-like_TIM-brl"/>
</dbReference>
<dbReference type="GO" id="GO:0004519">
    <property type="term" value="F:endonuclease activity"/>
    <property type="evidence" value="ECO:0007669"/>
    <property type="project" value="UniProtKB-KW"/>
</dbReference>
<keyword evidence="2" id="KW-0540">Nuclease</keyword>
<dbReference type="Pfam" id="PF01261">
    <property type="entry name" value="AP_endonuc_2"/>
    <property type="match status" value="1"/>
</dbReference>
<dbReference type="Gene3D" id="3.20.20.150">
    <property type="entry name" value="Divalent-metal-dependent TIM barrel enzymes"/>
    <property type="match status" value="1"/>
</dbReference>
<dbReference type="Proteomes" id="UP000325780">
    <property type="component" value="Unassembled WGS sequence"/>
</dbReference>
<dbReference type="SUPFAM" id="SSF51658">
    <property type="entry name" value="Xylose isomerase-like"/>
    <property type="match status" value="1"/>
</dbReference>
<name>A0A5N6TY65_ASPAV</name>
<keyword evidence="2" id="KW-0378">Hydrolase</keyword>
<keyword evidence="2" id="KW-0255">Endonuclease</keyword>
<evidence type="ECO:0000313" key="3">
    <source>
        <dbReference type="Proteomes" id="UP000325780"/>
    </source>
</evidence>
<dbReference type="EMBL" id="ML742073">
    <property type="protein sequence ID" value="KAE8151326.1"/>
    <property type="molecule type" value="Genomic_DNA"/>
</dbReference>
<dbReference type="OrthoDB" id="5360893at2759"/>
<organism evidence="2 3">
    <name type="scientific">Aspergillus avenaceus</name>
    <dbReference type="NCBI Taxonomy" id="36643"/>
    <lineage>
        <taxon>Eukaryota</taxon>
        <taxon>Fungi</taxon>
        <taxon>Dikarya</taxon>
        <taxon>Ascomycota</taxon>
        <taxon>Pezizomycotina</taxon>
        <taxon>Eurotiomycetes</taxon>
        <taxon>Eurotiomycetidae</taxon>
        <taxon>Eurotiales</taxon>
        <taxon>Aspergillaceae</taxon>
        <taxon>Aspergillus</taxon>
        <taxon>Aspergillus subgen. Circumdati</taxon>
    </lineage>
</organism>
<gene>
    <name evidence="2" type="ORF">BDV25DRAFT_171556</name>
</gene>
<dbReference type="AlphaFoldDB" id="A0A5N6TY65"/>
<reference evidence="2 3" key="1">
    <citation type="submission" date="2019-04" db="EMBL/GenBank/DDBJ databases">
        <title>Friends and foes A comparative genomics study of 23 Aspergillus species from section Flavi.</title>
        <authorList>
            <consortium name="DOE Joint Genome Institute"/>
            <person name="Kjaerbolling I."/>
            <person name="Vesth T."/>
            <person name="Frisvad J.C."/>
            <person name="Nybo J.L."/>
            <person name="Theobald S."/>
            <person name="Kildgaard S."/>
            <person name="Isbrandt T."/>
            <person name="Kuo A."/>
            <person name="Sato A."/>
            <person name="Lyhne E.K."/>
            <person name="Kogle M.E."/>
            <person name="Wiebenga A."/>
            <person name="Kun R.S."/>
            <person name="Lubbers R.J."/>
            <person name="Makela M.R."/>
            <person name="Barry K."/>
            <person name="Chovatia M."/>
            <person name="Clum A."/>
            <person name="Daum C."/>
            <person name="Haridas S."/>
            <person name="He G."/>
            <person name="LaButti K."/>
            <person name="Lipzen A."/>
            <person name="Mondo S."/>
            <person name="Riley R."/>
            <person name="Salamov A."/>
            <person name="Simmons B.A."/>
            <person name="Magnuson J.K."/>
            <person name="Henrissat B."/>
            <person name="Mortensen U.H."/>
            <person name="Larsen T.O."/>
            <person name="Devries R.P."/>
            <person name="Grigoriev I.V."/>
            <person name="Machida M."/>
            <person name="Baker S.E."/>
            <person name="Andersen M.R."/>
        </authorList>
    </citation>
    <scope>NUCLEOTIDE SEQUENCE [LARGE SCALE GENOMIC DNA]</scope>
    <source>
        <strain evidence="2 3">IBT 18842</strain>
    </source>
</reference>
<dbReference type="PANTHER" id="PTHR12110">
    <property type="entry name" value="HYDROXYPYRUVATE ISOMERASE"/>
    <property type="match status" value="1"/>
</dbReference>
<proteinExistence type="predicted"/>
<dbReference type="InterPro" id="IPR036237">
    <property type="entry name" value="Xyl_isomerase-like_sf"/>
</dbReference>
<protein>
    <submittedName>
        <fullName evidence="2">Putative AP endonuclease, family 2</fullName>
    </submittedName>
</protein>
<evidence type="ECO:0000313" key="2">
    <source>
        <dbReference type="EMBL" id="KAE8151326.1"/>
    </source>
</evidence>
<keyword evidence="3" id="KW-1185">Reference proteome</keyword>
<evidence type="ECO:0000259" key="1">
    <source>
        <dbReference type="Pfam" id="PF01261"/>
    </source>
</evidence>
<accession>A0A5N6TY65</accession>